<evidence type="ECO:0000313" key="3">
    <source>
        <dbReference type="EMBL" id="GAA5519991.1"/>
    </source>
</evidence>
<sequence length="360" mass="38843">MRILVIGGTGLISSALVAHAARDGHDVTVVTRGHSTLAPLPSGVHSLRADATDAPALRTALHGLRLRRERFDAVVQFIAFTPEHVAADVETFASLTDQYVLVATSASYATFDRFYPLTEDTPQENLFWEYARLKAQCERVLRDRADAAGLGWTVVRPAHTYGASKIPGYTGNSSHPWTLVARMRRGADIVIPGDGTSLWTLTHARDVASGMLGLLGNPAALGEAVHITSDEALTWMGIHAHIARAAGLTAEQFAAQCVHVPSEALIAARPREEGSIRGDKMHAAVYDTSKLRRLVPGWTPTTSFAEGIAESIAWFEADPARQQINQDADAMLDAIAAIYRDALDRVRAEVTPGLEQSAAR</sequence>
<keyword evidence="1" id="KW-0732">Signal</keyword>
<organism evidence="3 4">
    <name type="scientific">Demequina sediminis</name>
    <dbReference type="NCBI Taxonomy" id="1930058"/>
    <lineage>
        <taxon>Bacteria</taxon>
        <taxon>Bacillati</taxon>
        <taxon>Actinomycetota</taxon>
        <taxon>Actinomycetes</taxon>
        <taxon>Micrococcales</taxon>
        <taxon>Demequinaceae</taxon>
        <taxon>Demequina</taxon>
    </lineage>
</organism>
<reference evidence="3 4" key="1">
    <citation type="submission" date="2024-02" db="EMBL/GenBank/DDBJ databases">
        <title>Lysinimicrobium sediminis NBRC 112286.</title>
        <authorList>
            <person name="Ichikawa N."/>
            <person name="Katano-Makiyama Y."/>
            <person name="Hidaka K."/>
        </authorList>
    </citation>
    <scope>NUCLEOTIDE SEQUENCE [LARGE SCALE GENOMIC DNA]</scope>
    <source>
        <strain evidence="3 4">NBRC 112286</strain>
    </source>
</reference>
<protein>
    <submittedName>
        <fullName evidence="3">GDP-L-fucose synthase</fullName>
    </submittedName>
</protein>
<dbReference type="InterPro" id="IPR001509">
    <property type="entry name" value="Epimerase_deHydtase"/>
</dbReference>
<name>A0ABP9WMQ2_9MICO</name>
<dbReference type="PANTHER" id="PTHR43245">
    <property type="entry name" value="BIFUNCTIONAL POLYMYXIN RESISTANCE PROTEIN ARNA"/>
    <property type="match status" value="1"/>
</dbReference>
<dbReference type="InterPro" id="IPR036291">
    <property type="entry name" value="NAD(P)-bd_dom_sf"/>
</dbReference>
<dbReference type="SUPFAM" id="SSF51735">
    <property type="entry name" value="NAD(P)-binding Rossmann-fold domains"/>
    <property type="match status" value="1"/>
</dbReference>
<keyword evidence="4" id="KW-1185">Reference proteome</keyword>
<dbReference type="Proteomes" id="UP001426770">
    <property type="component" value="Unassembled WGS sequence"/>
</dbReference>
<feature type="chain" id="PRO_5047359072" evidence="1">
    <location>
        <begin position="21"/>
        <end position="360"/>
    </location>
</feature>
<comment type="caution">
    <text evidence="3">The sequence shown here is derived from an EMBL/GenBank/DDBJ whole genome shotgun (WGS) entry which is preliminary data.</text>
</comment>
<feature type="domain" description="NAD-dependent epimerase/dehydratase" evidence="2">
    <location>
        <begin position="3"/>
        <end position="221"/>
    </location>
</feature>
<evidence type="ECO:0000259" key="2">
    <source>
        <dbReference type="Pfam" id="PF01370"/>
    </source>
</evidence>
<gene>
    <name evidence="3" type="primary">fcl_2</name>
    <name evidence="3" type="ORF">Lsed01_02452</name>
</gene>
<dbReference type="Pfam" id="PF01370">
    <property type="entry name" value="Epimerase"/>
    <property type="match status" value="1"/>
</dbReference>
<evidence type="ECO:0000256" key="1">
    <source>
        <dbReference type="SAM" id="SignalP"/>
    </source>
</evidence>
<proteinExistence type="predicted"/>
<feature type="signal peptide" evidence="1">
    <location>
        <begin position="1"/>
        <end position="20"/>
    </location>
</feature>
<accession>A0ABP9WMQ2</accession>
<dbReference type="RefSeq" id="WP_286216249.1">
    <property type="nucleotide sequence ID" value="NZ_AP027736.1"/>
</dbReference>
<dbReference type="Gene3D" id="3.40.50.720">
    <property type="entry name" value="NAD(P)-binding Rossmann-like Domain"/>
    <property type="match status" value="1"/>
</dbReference>
<evidence type="ECO:0000313" key="4">
    <source>
        <dbReference type="Proteomes" id="UP001426770"/>
    </source>
</evidence>
<dbReference type="EMBL" id="BAABRR010000017">
    <property type="protein sequence ID" value="GAA5519991.1"/>
    <property type="molecule type" value="Genomic_DNA"/>
</dbReference>
<dbReference type="InterPro" id="IPR050177">
    <property type="entry name" value="Lipid_A_modif_metabolic_enz"/>
</dbReference>